<evidence type="ECO:0000313" key="4">
    <source>
        <dbReference type="Proteomes" id="UP000467379"/>
    </source>
</evidence>
<gene>
    <name evidence="3" type="ORF">MBRA_38540</name>
</gene>
<dbReference type="CDD" id="cd00085">
    <property type="entry name" value="HNHc"/>
    <property type="match status" value="1"/>
</dbReference>
<dbReference type="Proteomes" id="UP000467379">
    <property type="component" value="Chromosome"/>
</dbReference>
<protein>
    <recommendedName>
        <fullName evidence="2">HNH nuclease domain-containing protein</fullName>
    </recommendedName>
</protein>
<dbReference type="Pfam" id="PF02720">
    <property type="entry name" value="DUF222"/>
    <property type="match status" value="1"/>
</dbReference>
<dbReference type="EMBL" id="AP022606">
    <property type="protein sequence ID" value="BBZ13659.1"/>
    <property type="molecule type" value="Genomic_DNA"/>
</dbReference>
<name>A0ABM7KRD1_9MYCO</name>
<reference evidence="3 4" key="1">
    <citation type="journal article" date="2019" name="Emerg. Microbes Infect.">
        <title>Comprehensive subspecies identification of 175 nontuberculous mycobacteria species based on 7547 genomic profiles.</title>
        <authorList>
            <person name="Matsumoto Y."/>
            <person name="Kinjo T."/>
            <person name="Motooka D."/>
            <person name="Nabeya D."/>
            <person name="Jung N."/>
            <person name="Uechi K."/>
            <person name="Horii T."/>
            <person name="Iida T."/>
            <person name="Fujita J."/>
            <person name="Nakamura S."/>
        </authorList>
    </citation>
    <scope>NUCLEOTIDE SEQUENCE [LARGE SCALE GENOMIC DNA]</scope>
    <source>
        <strain evidence="3 4">JCM 12687</strain>
    </source>
</reference>
<proteinExistence type="predicted"/>
<sequence>MERCRIECMFDIDASAQLSTCFANADDAGVVDAITSAARAQSAMCGRELAAIGELYARRAPEDDVDRESWAIDGHENVVAEVAAALGISRGRARGRLRYAIALRERLPLVAEAFAAGAIDFRVMAAVVCRTELVQEPALIAKIDAAIARHGHKWMRLSEPKLFERIDMWVVRFDPAAQRVPGERNQDRYVEIGPVETGLAGIWAQVQAHDGAALDHKLDALAATVCRNDPRTKAQRRADALGALAAGLDVMRCACGSADCAAAARNPGTSVMIHMFADQSSVEGESQAPGFLPGFGPVPAPVLRNLAATAKLKPVVKPSADPEPGYRPSTALAEFVRLRDLTCRFPGCDLPAEYCDIDHTIPFPLGPTHPSNLKLLCRYHHLLKTFYTGWVDQQLSDGTVMWTAPTGHTYTTTPGGAVFFPMLADSTGELVLPTATKPPGENRGLMMPARKRTRAEERASRIAAERRINEERLAEERRKRAAWIAANYEPPPF</sequence>
<dbReference type="SMART" id="SM00507">
    <property type="entry name" value="HNHc"/>
    <property type="match status" value="1"/>
</dbReference>
<evidence type="ECO:0000259" key="2">
    <source>
        <dbReference type="SMART" id="SM00507"/>
    </source>
</evidence>
<dbReference type="InterPro" id="IPR003870">
    <property type="entry name" value="DUF222"/>
</dbReference>
<feature type="region of interest" description="Disordered" evidence="1">
    <location>
        <begin position="435"/>
        <end position="460"/>
    </location>
</feature>
<dbReference type="InterPro" id="IPR003615">
    <property type="entry name" value="HNH_nuc"/>
</dbReference>
<keyword evidence="4" id="KW-1185">Reference proteome</keyword>
<organism evidence="3 4">
    <name type="scientific">Mycobacterium branderi</name>
    <dbReference type="NCBI Taxonomy" id="43348"/>
    <lineage>
        <taxon>Bacteria</taxon>
        <taxon>Bacillati</taxon>
        <taxon>Actinomycetota</taxon>
        <taxon>Actinomycetes</taxon>
        <taxon>Mycobacteriales</taxon>
        <taxon>Mycobacteriaceae</taxon>
        <taxon>Mycobacterium</taxon>
    </lineage>
</organism>
<feature type="domain" description="HNH nuclease" evidence="2">
    <location>
        <begin position="331"/>
        <end position="382"/>
    </location>
</feature>
<evidence type="ECO:0000313" key="3">
    <source>
        <dbReference type="EMBL" id="BBZ13659.1"/>
    </source>
</evidence>
<accession>A0ABM7KRD1</accession>
<evidence type="ECO:0000256" key="1">
    <source>
        <dbReference type="SAM" id="MobiDB-lite"/>
    </source>
</evidence>